<dbReference type="Pfam" id="PF00027">
    <property type="entry name" value="cNMP_binding"/>
    <property type="match status" value="1"/>
</dbReference>
<proteinExistence type="predicted"/>
<name>A0A497XUK4_9SPHI</name>
<reference evidence="9 11" key="2">
    <citation type="submission" date="2019-03" db="EMBL/GenBank/DDBJ databases">
        <authorList>
            <person name="He R.-H."/>
        </authorList>
    </citation>
    <scope>NUCLEOTIDE SEQUENCE [LARGE SCALE GENOMIC DNA]</scope>
    <source>
        <strain evidence="9 11">DSM 19624</strain>
    </source>
</reference>
<feature type="domain" description="Cyclic nucleotide-binding" evidence="5">
    <location>
        <begin position="155"/>
        <end position="262"/>
    </location>
</feature>
<evidence type="ECO:0000259" key="7">
    <source>
        <dbReference type="PROSITE" id="PS51063"/>
    </source>
</evidence>
<keyword evidence="1" id="KW-0805">Transcription regulation</keyword>
<evidence type="ECO:0000313" key="11">
    <source>
        <dbReference type="Proteomes" id="UP000297429"/>
    </source>
</evidence>
<evidence type="ECO:0000256" key="1">
    <source>
        <dbReference type="ARBA" id="ARBA00023015"/>
    </source>
</evidence>
<dbReference type="InterPro" id="IPR014710">
    <property type="entry name" value="RmlC-like_jellyroll"/>
</dbReference>
<dbReference type="PROSITE" id="PS50110">
    <property type="entry name" value="RESPONSE_REGULATORY"/>
    <property type="match status" value="1"/>
</dbReference>
<dbReference type="InterPro" id="IPR001789">
    <property type="entry name" value="Sig_transdc_resp-reg_receiver"/>
</dbReference>
<dbReference type="PROSITE" id="PS51063">
    <property type="entry name" value="HTH_CRP_2"/>
    <property type="match status" value="1"/>
</dbReference>
<organism evidence="8 10">
    <name type="scientific">Pedobacter alluvionis</name>
    <dbReference type="NCBI Taxonomy" id="475253"/>
    <lineage>
        <taxon>Bacteria</taxon>
        <taxon>Pseudomonadati</taxon>
        <taxon>Bacteroidota</taxon>
        <taxon>Sphingobacteriia</taxon>
        <taxon>Sphingobacteriales</taxon>
        <taxon>Sphingobacteriaceae</taxon>
        <taxon>Pedobacter</taxon>
    </lineage>
</organism>
<keyword evidence="2" id="KW-0238">DNA-binding</keyword>
<evidence type="ECO:0000259" key="5">
    <source>
        <dbReference type="PROSITE" id="PS50042"/>
    </source>
</evidence>
<comment type="caution">
    <text evidence="4">Lacks conserved residue(s) required for the propagation of feature annotation.</text>
</comment>
<keyword evidence="3" id="KW-0804">Transcription</keyword>
<feature type="domain" description="Response regulatory" evidence="6">
    <location>
        <begin position="5"/>
        <end position="121"/>
    </location>
</feature>
<reference evidence="8 10" key="1">
    <citation type="submission" date="2018-10" db="EMBL/GenBank/DDBJ databases">
        <title>Genomic Encyclopedia of Archaeal and Bacterial Type Strains, Phase II (KMG-II): from individual species to whole genera.</title>
        <authorList>
            <person name="Goeker M."/>
        </authorList>
    </citation>
    <scope>NUCLEOTIDE SEQUENCE [LARGE SCALE GENOMIC DNA]</scope>
    <source>
        <strain evidence="8 10">DSM 19624</strain>
    </source>
</reference>
<dbReference type="GO" id="GO:0003700">
    <property type="term" value="F:DNA-binding transcription factor activity"/>
    <property type="evidence" value="ECO:0007669"/>
    <property type="project" value="TreeGrafter"/>
</dbReference>
<feature type="domain" description="HTH crp-type" evidence="7">
    <location>
        <begin position="276"/>
        <end position="346"/>
    </location>
</feature>
<dbReference type="PROSITE" id="PS50042">
    <property type="entry name" value="CNMP_BINDING_3"/>
    <property type="match status" value="1"/>
</dbReference>
<dbReference type="GO" id="GO:0000160">
    <property type="term" value="P:phosphorelay signal transduction system"/>
    <property type="evidence" value="ECO:0007669"/>
    <property type="project" value="InterPro"/>
</dbReference>
<dbReference type="Gene3D" id="3.40.50.2300">
    <property type="match status" value="1"/>
</dbReference>
<dbReference type="InterPro" id="IPR012318">
    <property type="entry name" value="HTH_CRP"/>
</dbReference>
<dbReference type="EMBL" id="SOPX01000005">
    <property type="protein sequence ID" value="TFB28676.1"/>
    <property type="molecule type" value="Genomic_DNA"/>
</dbReference>
<dbReference type="RefSeq" id="WP_121287484.1">
    <property type="nucleotide sequence ID" value="NZ_RCCK01000015.1"/>
</dbReference>
<comment type="caution">
    <text evidence="8">The sequence shown here is derived from an EMBL/GenBank/DDBJ whole genome shotgun (WGS) entry which is preliminary data.</text>
</comment>
<dbReference type="PRINTS" id="PR00034">
    <property type="entry name" value="HTHCRP"/>
</dbReference>
<dbReference type="GO" id="GO:0003677">
    <property type="term" value="F:DNA binding"/>
    <property type="evidence" value="ECO:0007669"/>
    <property type="project" value="UniProtKB-KW"/>
</dbReference>
<evidence type="ECO:0000256" key="4">
    <source>
        <dbReference type="PROSITE-ProRule" id="PRU00169"/>
    </source>
</evidence>
<dbReference type="SUPFAM" id="SSF51206">
    <property type="entry name" value="cAMP-binding domain-like"/>
    <property type="match status" value="1"/>
</dbReference>
<dbReference type="InterPro" id="IPR000595">
    <property type="entry name" value="cNMP-bd_dom"/>
</dbReference>
<dbReference type="InterPro" id="IPR018490">
    <property type="entry name" value="cNMP-bd_dom_sf"/>
</dbReference>
<evidence type="ECO:0000313" key="8">
    <source>
        <dbReference type="EMBL" id="RLJ71889.1"/>
    </source>
</evidence>
<dbReference type="InterPro" id="IPR011006">
    <property type="entry name" value="CheY-like_superfamily"/>
</dbReference>
<dbReference type="Proteomes" id="UP000273898">
    <property type="component" value="Unassembled WGS sequence"/>
</dbReference>
<dbReference type="CDD" id="cd00038">
    <property type="entry name" value="CAP_ED"/>
    <property type="match status" value="1"/>
</dbReference>
<dbReference type="InterPro" id="IPR050397">
    <property type="entry name" value="Env_Response_Regulators"/>
</dbReference>
<dbReference type="GO" id="GO:0005829">
    <property type="term" value="C:cytosol"/>
    <property type="evidence" value="ECO:0007669"/>
    <property type="project" value="TreeGrafter"/>
</dbReference>
<dbReference type="SMART" id="SM00448">
    <property type="entry name" value="REC"/>
    <property type="match status" value="1"/>
</dbReference>
<dbReference type="SUPFAM" id="SSF46785">
    <property type="entry name" value="Winged helix' DNA-binding domain"/>
    <property type="match status" value="1"/>
</dbReference>
<dbReference type="OrthoDB" id="9127033at2"/>
<dbReference type="SMART" id="SM00100">
    <property type="entry name" value="cNMP"/>
    <property type="match status" value="1"/>
</dbReference>
<accession>A0A497XUK4</accession>
<dbReference type="PANTHER" id="PTHR24567:SF58">
    <property type="entry name" value="CYCLIC AMP-BINDING REGULATORY PROTEIN"/>
    <property type="match status" value="1"/>
</dbReference>
<keyword evidence="11" id="KW-1185">Reference proteome</keyword>
<dbReference type="SUPFAM" id="SSF52172">
    <property type="entry name" value="CheY-like"/>
    <property type="match status" value="1"/>
</dbReference>
<protein>
    <submittedName>
        <fullName evidence="8">CRP-like cAMP-binding protein</fullName>
    </submittedName>
    <submittedName>
        <fullName evidence="9">Cyclic nucleotide-binding domain-containing protein</fullName>
    </submittedName>
</protein>
<dbReference type="Pfam" id="PF00072">
    <property type="entry name" value="Response_reg"/>
    <property type="match status" value="1"/>
</dbReference>
<dbReference type="PANTHER" id="PTHR24567">
    <property type="entry name" value="CRP FAMILY TRANSCRIPTIONAL REGULATORY PROTEIN"/>
    <property type="match status" value="1"/>
</dbReference>
<dbReference type="SMART" id="SM00419">
    <property type="entry name" value="HTH_CRP"/>
    <property type="match status" value="1"/>
</dbReference>
<evidence type="ECO:0000313" key="10">
    <source>
        <dbReference type="Proteomes" id="UP000273898"/>
    </source>
</evidence>
<gene>
    <name evidence="8" type="ORF">BCL90_4710</name>
    <name evidence="9" type="ORF">E3V97_21365</name>
</gene>
<dbReference type="Pfam" id="PF13545">
    <property type="entry name" value="HTH_Crp_2"/>
    <property type="match status" value="1"/>
</dbReference>
<dbReference type="AlphaFoldDB" id="A0A497XUK4"/>
<evidence type="ECO:0000259" key="6">
    <source>
        <dbReference type="PROSITE" id="PS50110"/>
    </source>
</evidence>
<dbReference type="Proteomes" id="UP000297429">
    <property type="component" value="Unassembled WGS sequence"/>
</dbReference>
<evidence type="ECO:0000256" key="3">
    <source>
        <dbReference type="ARBA" id="ARBA00023163"/>
    </source>
</evidence>
<sequence length="353" mass="39717">MEGSKILIILKDSGLRSKISDILLFSKYVVELTDSGKQAMEIVKSHRVDLIICGIELYGIDGYGVVRMLNKFVDTAGIGLIMLLETGDQAALRRAMEIGADGYLSTSFDDAELLNQVEVRLKKKRFQQELFLKQHFQERSMIESSNEMFWLDEKLDRLKARFFRKNQTIYYQGEHQSGLYYLVSGNVKTFISDSSGNLLITDIYGPGEYFGLQDFALGSHAFHTSKAISDAEVIAIPLKDVNELIVEYPDILRVFVKKLAKSVRDMEEKAMALAHASVRERVAAAIIRLAKQGKNSSDKIRVSLPRADLANIVGIASETLSRILSDFVRDGLIEKDGNDILLNSIEKLRKVNR</sequence>
<evidence type="ECO:0000313" key="9">
    <source>
        <dbReference type="EMBL" id="TFB28676.1"/>
    </source>
</evidence>
<evidence type="ECO:0000256" key="2">
    <source>
        <dbReference type="ARBA" id="ARBA00023125"/>
    </source>
</evidence>
<dbReference type="EMBL" id="RCCK01000015">
    <property type="protein sequence ID" value="RLJ71889.1"/>
    <property type="molecule type" value="Genomic_DNA"/>
</dbReference>
<dbReference type="Gene3D" id="2.60.120.10">
    <property type="entry name" value="Jelly Rolls"/>
    <property type="match status" value="1"/>
</dbReference>
<dbReference type="InterPro" id="IPR036390">
    <property type="entry name" value="WH_DNA-bd_sf"/>
</dbReference>